<name>A0A4Y2D9F1_ARAVE</name>
<dbReference type="AlphaFoldDB" id="A0A4Y2D9F1"/>
<gene>
    <name evidence="1" type="ORF">AVEN_226302_1</name>
</gene>
<dbReference type="EMBL" id="BGPR01000325">
    <property type="protein sequence ID" value="GBM13321.1"/>
    <property type="molecule type" value="Genomic_DNA"/>
</dbReference>
<protein>
    <submittedName>
        <fullName evidence="1">Uncharacterized protein</fullName>
    </submittedName>
</protein>
<organism evidence="1 2">
    <name type="scientific">Araneus ventricosus</name>
    <name type="common">Orbweaver spider</name>
    <name type="synonym">Epeira ventricosa</name>
    <dbReference type="NCBI Taxonomy" id="182803"/>
    <lineage>
        <taxon>Eukaryota</taxon>
        <taxon>Metazoa</taxon>
        <taxon>Ecdysozoa</taxon>
        <taxon>Arthropoda</taxon>
        <taxon>Chelicerata</taxon>
        <taxon>Arachnida</taxon>
        <taxon>Araneae</taxon>
        <taxon>Araneomorphae</taxon>
        <taxon>Entelegynae</taxon>
        <taxon>Araneoidea</taxon>
        <taxon>Araneidae</taxon>
        <taxon>Araneus</taxon>
    </lineage>
</organism>
<reference evidence="1 2" key="1">
    <citation type="journal article" date="2019" name="Sci. Rep.">
        <title>Orb-weaving spider Araneus ventricosus genome elucidates the spidroin gene catalogue.</title>
        <authorList>
            <person name="Kono N."/>
            <person name="Nakamura H."/>
            <person name="Ohtoshi R."/>
            <person name="Moran D.A.P."/>
            <person name="Shinohara A."/>
            <person name="Yoshida Y."/>
            <person name="Fujiwara M."/>
            <person name="Mori M."/>
            <person name="Tomita M."/>
            <person name="Arakawa K."/>
        </authorList>
    </citation>
    <scope>NUCLEOTIDE SEQUENCE [LARGE SCALE GENOMIC DNA]</scope>
</reference>
<accession>A0A4Y2D9F1</accession>
<comment type="caution">
    <text evidence="1">The sequence shown here is derived from an EMBL/GenBank/DDBJ whole genome shotgun (WGS) entry which is preliminary data.</text>
</comment>
<evidence type="ECO:0000313" key="1">
    <source>
        <dbReference type="EMBL" id="GBM13321.1"/>
    </source>
</evidence>
<keyword evidence="2" id="KW-1185">Reference proteome</keyword>
<evidence type="ECO:0000313" key="2">
    <source>
        <dbReference type="Proteomes" id="UP000499080"/>
    </source>
</evidence>
<proteinExistence type="predicted"/>
<sequence>MSNGHTTGALLSEQLISQLASLHVVSRLEILPSADLPSRFVTVLTNQGMDRFLPVALSRHVLSGVELEFARQRGHHLLYEERGVMMTHSNFCQIFIYLLVE</sequence>
<dbReference type="Proteomes" id="UP000499080">
    <property type="component" value="Unassembled WGS sequence"/>
</dbReference>